<reference evidence="6" key="1">
    <citation type="submission" date="2017-10" db="EMBL/GenBank/DDBJ databases">
        <authorList>
            <person name="Gaisin V.A."/>
            <person name="Rysina M.S."/>
            <person name="Grouzdev D.S."/>
        </authorList>
    </citation>
    <scope>NUCLEOTIDE SEQUENCE [LARGE SCALE GENOMIC DNA]</scope>
    <source>
        <strain evidence="6">V1</strain>
    </source>
</reference>
<dbReference type="PANTHER" id="PTHR43132:SF6">
    <property type="entry name" value="HTH-TYPE TRANSCRIPTIONAL REPRESSOR CZRA"/>
    <property type="match status" value="1"/>
</dbReference>
<evidence type="ECO:0000259" key="4">
    <source>
        <dbReference type="PROSITE" id="PS50987"/>
    </source>
</evidence>
<gene>
    <name evidence="5" type="ORF">CR164_09835</name>
</gene>
<protein>
    <submittedName>
        <fullName evidence="5">Transcriptional regulator</fullName>
    </submittedName>
</protein>
<dbReference type="InterPro" id="IPR011991">
    <property type="entry name" value="ArsR-like_HTH"/>
</dbReference>
<feature type="domain" description="HTH arsR-type" evidence="4">
    <location>
        <begin position="27"/>
        <end position="121"/>
    </location>
</feature>
<keyword evidence="2" id="KW-0238">DNA-binding</keyword>
<dbReference type="CDD" id="cd00090">
    <property type="entry name" value="HTH_ARSR"/>
    <property type="match status" value="1"/>
</dbReference>
<dbReference type="InterPro" id="IPR036390">
    <property type="entry name" value="WH_DNA-bd_sf"/>
</dbReference>
<comment type="caution">
    <text evidence="5">The sequence shown here is derived from an EMBL/GenBank/DDBJ whole genome shotgun (WGS) entry which is preliminary data.</text>
</comment>
<keyword evidence="3" id="KW-0804">Transcription</keyword>
<accession>A0A317T508</accession>
<evidence type="ECO:0000256" key="2">
    <source>
        <dbReference type="ARBA" id="ARBA00023125"/>
    </source>
</evidence>
<dbReference type="Pfam" id="PF01022">
    <property type="entry name" value="HTH_5"/>
    <property type="match status" value="1"/>
</dbReference>
<dbReference type="EMBL" id="PDNZ01000006">
    <property type="protein sequence ID" value="PWW81714.1"/>
    <property type="molecule type" value="Genomic_DNA"/>
</dbReference>
<dbReference type="PANTHER" id="PTHR43132">
    <property type="entry name" value="ARSENICAL RESISTANCE OPERON REPRESSOR ARSR-RELATED"/>
    <property type="match status" value="1"/>
</dbReference>
<dbReference type="PROSITE" id="PS50987">
    <property type="entry name" value="HTH_ARSR_2"/>
    <property type="match status" value="1"/>
</dbReference>
<dbReference type="SMART" id="SM00418">
    <property type="entry name" value="HTH_ARSR"/>
    <property type="match status" value="1"/>
</dbReference>
<evidence type="ECO:0000313" key="6">
    <source>
        <dbReference type="Proteomes" id="UP000246278"/>
    </source>
</evidence>
<dbReference type="PRINTS" id="PR00778">
    <property type="entry name" value="HTHARSR"/>
</dbReference>
<dbReference type="Gene3D" id="1.10.10.10">
    <property type="entry name" value="Winged helix-like DNA-binding domain superfamily/Winged helix DNA-binding domain"/>
    <property type="match status" value="1"/>
</dbReference>
<dbReference type="AlphaFoldDB" id="A0A317T508"/>
<dbReference type="RefSeq" id="WP_110023831.1">
    <property type="nucleotide sequence ID" value="NZ_PDNZ01000006.1"/>
</dbReference>
<name>A0A317T508_9CHLB</name>
<dbReference type="GO" id="GO:0003677">
    <property type="term" value="F:DNA binding"/>
    <property type="evidence" value="ECO:0007669"/>
    <property type="project" value="UniProtKB-KW"/>
</dbReference>
<organism evidence="5 6">
    <name type="scientific">Prosthecochloris marina</name>
    <dbReference type="NCBI Taxonomy" id="2017681"/>
    <lineage>
        <taxon>Bacteria</taxon>
        <taxon>Pseudomonadati</taxon>
        <taxon>Chlorobiota</taxon>
        <taxon>Chlorobiia</taxon>
        <taxon>Chlorobiales</taxon>
        <taxon>Chlorobiaceae</taxon>
        <taxon>Prosthecochloris</taxon>
    </lineage>
</organism>
<evidence type="ECO:0000256" key="1">
    <source>
        <dbReference type="ARBA" id="ARBA00023015"/>
    </source>
</evidence>
<keyword evidence="6" id="KW-1185">Reference proteome</keyword>
<dbReference type="InterPro" id="IPR036388">
    <property type="entry name" value="WH-like_DNA-bd_sf"/>
</dbReference>
<dbReference type="InterPro" id="IPR051011">
    <property type="entry name" value="Metal_resp_trans_reg"/>
</dbReference>
<evidence type="ECO:0000313" key="5">
    <source>
        <dbReference type="EMBL" id="PWW81714.1"/>
    </source>
</evidence>
<sequence>MTEKKEDVCQEECFHPDSLQKAKNAMMPQETLQDLAELFKALGDHTRVRILNALYHAELCVCDLTVLLDMSQSAVSHQLRVLRAGKIVKSRKEGKNVFYSLDDVHIQKLIELGLEHVSEPMCRR</sequence>
<dbReference type="InterPro" id="IPR001845">
    <property type="entry name" value="HTH_ArsR_DNA-bd_dom"/>
</dbReference>
<dbReference type="NCBIfam" id="NF033788">
    <property type="entry name" value="HTH_metalloreg"/>
    <property type="match status" value="1"/>
</dbReference>
<dbReference type="Proteomes" id="UP000246278">
    <property type="component" value="Unassembled WGS sequence"/>
</dbReference>
<dbReference type="InterPro" id="IPR018334">
    <property type="entry name" value="ArsR_HTH"/>
</dbReference>
<dbReference type="PROSITE" id="PS00846">
    <property type="entry name" value="HTH_ARSR_1"/>
    <property type="match status" value="1"/>
</dbReference>
<dbReference type="GO" id="GO:0003700">
    <property type="term" value="F:DNA-binding transcription factor activity"/>
    <property type="evidence" value="ECO:0007669"/>
    <property type="project" value="InterPro"/>
</dbReference>
<proteinExistence type="predicted"/>
<evidence type="ECO:0000256" key="3">
    <source>
        <dbReference type="ARBA" id="ARBA00023163"/>
    </source>
</evidence>
<keyword evidence="1" id="KW-0805">Transcription regulation</keyword>
<dbReference type="OrthoDB" id="9802016at2"/>
<dbReference type="SUPFAM" id="SSF46785">
    <property type="entry name" value="Winged helix' DNA-binding domain"/>
    <property type="match status" value="1"/>
</dbReference>